<dbReference type="OrthoDB" id="725871at2"/>
<dbReference type="EMBL" id="CP032157">
    <property type="protein sequence ID" value="AXY76599.1"/>
    <property type="molecule type" value="Genomic_DNA"/>
</dbReference>
<dbReference type="InterPro" id="IPR011990">
    <property type="entry name" value="TPR-like_helical_dom_sf"/>
</dbReference>
<dbReference type="SUPFAM" id="SSF48452">
    <property type="entry name" value="TPR-like"/>
    <property type="match status" value="1"/>
</dbReference>
<evidence type="ECO:0000313" key="3">
    <source>
        <dbReference type="Proteomes" id="UP000263900"/>
    </source>
</evidence>
<dbReference type="PROSITE" id="PS51257">
    <property type="entry name" value="PROKAR_LIPOPROTEIN"/>
    <property type="match status" value="1"/>
</dbReference>
<evidence type="ECO:0000256" key="1">
    <source>
        <dbReference type="SAM" id="SignalP"/>
    </source>
</evidence>
<gene>
    <name evidence="2" type="ORF">D3H65_22505</name>
</gene>
<dbReference type="AlphaFoldDB" id="A0A3B7MTK6"/>
<dbReference type="RefSeq" id="WP_119052476.1">
    <property type="nucleotide sequence ID" value="NZ_CP032157.1"/>
</dbReference>
<dbReference type="KEGG" id="pseg:D3H65_22505"/>
<keyword evidence="1" id="KW-0732">Signal</keyword>
<organism evidence="2 3">
    <name type="scientific">Paraflavitalea soli</name>
    <dbReference type="NCBI Taxonomy" id="2315862"/>
    <lineage>
        <taxon>Bacteria</taxon>
        <taxon>Pseudomonadati</taxon>
        <taxon>Bacteroidota</taxon>
        <taxon>Chitinophagia</taxon>
        <taxon>Chitinophagales</taxon>
        <taxon>Chitinophagaceae</taxon>
        <taxon>Paraflavitalea</taxon>
    </lineage>
</organism>
<protein>
    <recommendedName>
        <fullName evidence="4">RagB/SusD family nutrient uptake outer membrane protein</fullName>
    </recommendedName>
</protein>
<feature type="signal peptide" evidence="1">
    <location>
        <begin position="1"/>
        <end position="19"/>
    </location>
</feature>
<keyword evidence="3" id="KW-1185">Reference proteome</keyword>
<evidence type="ECO:0008006" key="4">
    <source>
        <dbReference type="Google" id="ProtNLM"/>
    </source>
</evidence>
<evidence type="ECO:0000313" key="2">
    <source>
        <dbReference type="EMBL" id="AXY76599.1"/>
    </source>
</evidence>
<dbReference type="Proteomes" id="UP000263900">
    <property type="component" value="Chromosome"/>
</dbReference>
<proteinExistence type="predicted"/>
<accession>A0A3B7MTK6</accession>
<dbReference type="Gene3D" id="1.25.40.390">
    <property type="match status" value="1"/>
</dbReference>
<feature type="chain" id="PRO_5017602054" description="RagB/SusD family nutrient uptake outer membrane protein" evidence="1">
    <location>
        <begin position="20"/>
        <end position="516"/>
    </location>
</feature>
<name>A0A3B7MTK6_9BACT</name>
<reference evidence="2 3" key="1">
    <citation type="submission" date="2018-09" db="EMBL/GenBank/DDBJ databases">
        <title>Genome sequencing of strain 6GH32-13.</title>
        <authorList>
            <person name="Weon H.-Y."/>
            <person name="Heo J."/>
            <person name="Kwon S.-W."/>
        </authorList>
    </citation>
    <scope>NUCLEOTIDE SEQUENCE [LARGE SCALE GENOMIC DNA]</scope>
    <source>
        <strain evidence="2 3">5GH32-13</strain>
    </source>
</reference>
<sequence>MKKYLYIPVFILLVLTACKKLQFDDPTTYTLEEGISKTPDYYYKLAAGNFSNALWNTNSAYNFGYGISALADQTTVTNRVQEWWDFAIEPRKRLNNSLSYAGYSHFSSPYSSFYTPNLNANVIIEALDKGEKGIDDKGKDRTSEIYAIAYLIKGISLGYLGAIYDRGVIANKNLGPAGPKELSHSYKQMIDTAMTFFDKAIAAANAASSMTVSDFYINVTLDKPKFIQLANSMAARLLASMPRDKAEAAALGASFWNKVLAYANAGLTADLIASYVSGGYYNYMVHYGLTEAGGGPYLPADIKVAYFADKTGTYPSSYPLDESITLAPVQTDDARFAQYFKYTTNFGYLRVDRGRNLFSNYKHNRWSQGGTYPNTTQVTGYPNPVFLAEEVRLLRAEAKMWTGDIPGAAAELNASTADRIAKGGLSAIPATEAAVRKTLHYEYAISIDVSGSAINPWVFMRRNDLLQPGTPTEFPNPEQQMLLTPETVYTFGGIDFAGEKGKWGEVATAAKTSGWK</sequence>